<dbReference type="PANTHER" id="PTHR37507:SF2">
    <property type="entry name" value="SPORULATION PROTEIN YDCC"/>
    <property type="match status" value="1"/>
</dbReference>
<dbReference type="SUPFAM" id="SSF89392">
    <property type="entry name" value="Prokaryotic lipoproteins and lipoprotein localization factors"/>
    <property type="match status" value="1"/>
</dbReference>
<dbReference type="RefSeq" id="WP_047910410.1">
    <property type="nucleotide sequence ID" value="NZ_CP118101.1"/>
</dbReference>
<dbReference type="EMBL" id="CP118101">
    <property type="protein sequence ID" value="WDH80846.1"/>
    <property type="molecule type" value="Genomic_DNA"/>
</dbReference>
<accession>A0AAX3MTT4</accession>
<sequence>MRQIKYATMSTRKGNQVMGILGSVLLTGMLLTGCQSGEALAYTGEEMVEKAIQESNKPVSYYAEGEMTLFEGEKKTESMTIKEWYNADNGNNRNEIVTPDTGKSISVNDGQQVTVYEEGGNTAYTMESLENEAMQSSPKDKVLSQLERMRSTHTIETVGKEKWLDQDVYHIKATPSDKDANSLIGSQEYWVNAKDWMVVKSKVTSGDITTEFAYTLLDKSPEFTPDTFKLNIPEDAEIIALDNMGPQTITIEEAREALGQSYLQMPAEGFDQVSVEMYEASGELDRNEVSINYLVDGKTPLSLSIFKSPGDDVQDGEFGEKVTVRGQKGDYMKEINIISWDEEGLRYSLMADQQGAQTEIDQLLEWAELLTEERE</sequence>
<dbReference type="InterPro" id="IPR052944">
    <property type="entry name" value="Sporulation_related"/>
</dbReference>
<dbReference type="Proteomes" id="UP001220962">
    <property type="component" value="Chromosome"/>
</dbReference>
<reference evidence="1" key="1">
    <citation type="submission" date="2023-02" db="EMBL/GenBank/DDBJ databases">
        <title>Pathogen: clinical or host-associated sample.</title>
        <authorList>
            <person name="Hergert J."/>
            <person name="Casey R."/>
            <person name="Wagner J."/>
            <person name="Young E.L."/>
            <person name="Oakeson K.F."/>
        </authorList>
    </citation>
    <scope>NUCLEOTIDE SEQUENCE</scope>
    <source>
        <strain evidence="1">2022CK-00830</strain>
    </source>
</reference>
<name>A0AAX3MTT4_9BACL</name>
<dbReference type="Pfam" id="PF09865">
    <property type="entry name" value="DUF2092"/>
    <property type="match status" value="1"/>
</dbReference>
<evidence type="ECO:0000313" key="2">
    <source>
        <dbReference type="Proteomes" id="UP001220962"/>
    </source>
</evidence>
<dbReference type="Gene3D" id="2.50.20.10">
    <property type="entry name" value="Lipoprotein localisation LolA/LolB/LppX"/>
    <property type="match status" value="1"/>
</dbReference>
<dbReference type="InterPro" id="IPR029046">
    <property type="entry name" value="LolA/LolB/LppX"/>
</dbReference>
<organism evidence="1 2">
    <name type="scientific">Paenibacillus urinalis</name>
    <dbReference type="NCBI Taxonomy" id="521520"/>
    <lineage>
        <taxon>Bacteria</taxon>
        <taxon>Bacillati</taxon>
        <taxon>Bacillota</taxon>
        <taxon>Bacilli</taxon>
        <taxon>Bacillales</taxon>
        <taxon>Paenibacillaceae</taxon>
        <taxon>Paenibacillus</taxon>
    </lineage>
</organism>
<gene>
    <name evidence="1" type="ORF">PUW23_14995</name>
</gene>
<dbReference type="AlphaFoldDB" id="A0AAX3MTT4"/>
<dbReference type="PROSITE" id="PS51257">
    <property type="entry name" value="PROKAR_LIPOPROTEIN"/>
    <property type="match status" value="1"/>
</dbReference>
<protein>
    <submittedName>
        <fullName evidence="1">DUF2092 domain-containing protein</fullName>
    </submittedName>
</protein>
<dbReference type="InterPro" id="IPR019207">
    <property type="entry name" value="DUF2092"/>
</dbReference>
<evidence type="ECO:0000313" key="1">
    <source>
        <dbReference type="EMBL" id="WDH80846.1"/>
    </source>
</evidence>
<proteinExistence type="predicted"/>
<dbReference type="PANTHER" id="PTHR37507">
    <property type="entry name" value="SPORULATION PROTEIN YDCC"/>
    <property type="match status" value="1"/>
</dbReference>